<evidence type="ECO:0000256" key="3">
    <source>
        <dbReference type="ARBA" id="ARBA00021704"/>
    </source>
</evidence>
<evidence type="ECO:0000313" key="8">
    <source>
        <dbReference type="EMBL" id="ERF69256.1"/>
    </source>
</evidence>
<dbReference type="GO" id="GO:0031515">
    <property type="term" value="C:tRNA (m1A) methyltransferase complex"/>
    <property type="evidence" value="ECO:0007669"/>
    <property type="project" value="InterPro"/>
</dbReference>
<feature type="region of interest" description="Disordered" evidence="7">
    <location>
        <begin position="270"/>
        <end position="301"/>
    </location>
</feature>
<keyword evidence="5" id="KW-0539">Nucleus</keyword>
<keyword evidence="9" id="KW-1185">Reference proteome</keyword>
<comment type="subcellular location">
    <subcellularLocation>
        <location evidence="1">Nucleus</location>
    </subcellularLocation>
</comment>
<dbReference type="InterPro" id="IPR017423">
    <property type="entry name" value="TRM6"/>
</dbReference>
<evidence type="ECO:0000256" key="7">
    <source>
        <dbReference type="SAM" id="MobiDB-lite"/>
    </source>
</evidence>
<dbReference type="RefSeq" id="XP_007805098.1">
    <property type="nucleotide sequence ID" value="XM_007806907.1"/>
</dbReference>
<dbReference type="PANTHER" id="PTHR12945:SF0">
    <property type="entry name" value="TRNA (ADENINE(58)-N(1))-METHYLTRANSFERASE NON-CATALYTIC SUBUNIT TRM6"/>
    <property type="match status" value="1"/>
</dbReference>
<protein>
    <recommendedName>
        <fullName evidence="3">tRNA (adenine(58)-N(1))-methyltransferase non-catalytic subunit TRM6</fullName>
    </recommendedName>
    <alternativeName>
        <fullName evidence="6">tRNA(m1A58)-methyltransferase subunit TRM6</fullName>
    </alternativeName>
</protein>
<dbReference type="OMA" id="PHGLFEV"/>
<dbReference type="Pfam" id="PF04189">
    <property type="entry name" value="Gcd10p"/>
    <property type="match status" value="1"/>
</dbReference>
<dbReference type="Proteomes" id="UP000019373">
    <property type="component" value="Unassembled WGS sequence"/>
</dbReference>
<dbReference type="HOGENOM" id="CLU_010916_2_0_1"/>
<evidence type="ECO:0000256" key="5">
    <source>
        <dbReference type="ARBA" id="ARBA00023242"/>
    </source>
</evidence>
<feature type="compositionally biased region" description="Basic and acidic residues" evidence="7">
    <location>
        <begin position="289"/>
        <end position="300"/>
    </location>
</feature>
<gene>
    <name evidence="8" type="ORF">EPUS_09073</name>
</gene>
<evidence type="ECO:0000256" key="6">
    <source>
        <dbReference type="ARBA" id="ARBA00032319"/>
    </source>
</evidence>
<dbReference type="EMBL" id="KE721460">
    <property type="protein sequence ID" value="ERF69256.1"/>
    <property type="molecule type" value="Genomic_DNA"/>
</dbReference>
<evidence type="ECO:0000256" key="1">
    <source>
        <dbReference type="ARBA" id="ARBA00004123"/>
    </source>
</evidence>
<dbReference type="GO" id="GO:0030488">
    <property type="term" value="P:tRNA methylation"/>
    <property type="evidence" value="ECO:0007669"/>
    <property type="project" value="InterPro"/>
</dbReference>
<evidence type="ECO:0000313" key="9">
    <source>
        <dbReference type="Proteomes" id="UP000019373"/>
    </source>
</evidence>
<accession>U1GC40</accession>
<organism evidence="8 9">
    <name type="scientific">Endocarpon pusillum (strain Z07020 / HMAS-L-300199)</name>
    <name type="common">Lichen-forming fungus</name>
    <dbReference type="NCBI Taxonomy" id="1263415"/>
    <lineage>
        <taxon>Eukaryota</taxon>
        <taxon>Fungi</taxon>
        <taxon>Dikarya</taxon>
        <taxon>Ascomycota</taxon>
        <taxon>Pezizomycotina</taxon>
        <taxon>Eurotiomycetes</taxon>
        <taxon>Chaetothyriomycetidae</taxon>
        <taxon>Verrucariales</taxon>
        <taxon>Verrucariaceae</taxon>
        <taxon>Endocarpon</taxon>
    </lineage>
</organism>
<dbReference type="OrthoDB" id="10254665at2759"/>
<proteinExistence type="inferred from homology"/>
<name>U1GC40_ENDPU</name>
<sequence length="570" mass="63223">MRTIDPLMQVPLKSFSSSMHPTIQPNQYVALRLPSDQLKVQQIVQNNIISLGKYGAFHADQILGRPFHLTFEIINGEELRIVPAAELHAHALIQQMETPSASPGDEGDIEHQRDGLLDDNHTNQIIIDDPTSQRLTVAEIEALKSDGSGNSKDVFAKVIGAHSTSEERTAFSLAKYTLRKNRKYLRRFCVLPLDVPTLTDWLMNERDFGKVMELRNDVLGLIGCWANIYHADGSHSEIRPSGRYLLVDDTGGLLVAAMAERMGILYAEGDNNDTAESNHPYTEDQGSESPDHSRRGDRDIPSMSAISNTITLLHSNSQPNLALLKYFDYDVNTPSPKHPLFTHLKTLSWLQLLSPSEDPAYTEPDTATPETLATWKSSKRSAYYRKRRRWMRIKSVVDSTRQGGFHGLILATLTSPGSILNHAVPLLAGAAQVVVYSPYLEPLAELADLYSTARRTAFLNTPEEQRVVPSTDFPVDPTLLLAPSVQTARLRRWQVLPGRTHPLMMGKGGAEGYIFVATRVLPAQEKVTARGRVGGKRRKVENLADPLDVVGAAIEAQAYSEETRPSVNLA</sequence>
<evidence type="ECO:0000256" key="2">
    <source>
        <dbReference type="ARBA" id="ARBA00008320"/>
    </source>
</evidence>
<dbReference type="GeneID" id="19243908"/>
<comment type="similarity">
    <text evidence="2">Belongs to the TRM6/GCD10 family.</text>
</comment>
<evidence type="ECO:0000256" key="4">
    <source>
        <dbReference type="ARBA" id="ARBA00022694"/>
    </source>
</evidence>
<dbReference type="PANTHER" id="PTHR12945">
    <property type="entry name" value="TRANSLATION INITIATION FACTOR EIF3-RELATED"/>
    <property type="match status" value="1"/>
</dbReference>
<dbReference type="AlphaFoldDB" id="U1GC40"/>
<dbReference type="GO" id="GO:0005634">
    <property type="term" value="C:nucleus"/>
    <property type="evidence" value="ECO:0007669"/>
    <property type="project" value="UniProtKB-SubCell"/>
</dbReference>
<dbReference type="eggNOG" id="KOG1416">
    <property type="taxonomic scope" value="Eukaryota"/>
</dbReference>
<reference evidence="9" key="1">
    <citation type="journal article" date="2014" name="BMC Genomics">
        <title>Genome characteristics reveal the impact of lichenization on lichen-forming fungus Endocarpon pusillum Hedwig (Verrucariales, Ascomycota).</title>
        <authorList>
            <person name="Wang Y.-Y."/>
            <person name="Liu B."/>
            <person name="Zhang X.-Y."/>
            <person name="Zhou Q.-M."/>
            <person name="Zhang T."/>
            <person name="Li H."/>
            <person name="Yu Y.-F."/>
            <person name="Zhang X.-L."/>
            <person name="Hao X.-Y."/>
            <person name="Wang M."/>
            <person name="Wang L."/>
            <person name="Wei J.-C."/>
        </authorList>
    </citation>
    <scope>NUCLEOTIDE SEQUENCE [LARGE SCALE GENOMIC DNA]</scope>
    <source>
        <strain evidence="9">Z07020 / HMAS-L-300199</strain>
    </source>
</reference>
<keyword evidence="4" id="KW-0819">tRNA processing</keyword>